<evidence type="ECO:0000256" key="8">
    <source>
        <dbReference type="ARBA" id="ARBA00040394"/>
    </source>
</evidence>
<dbReference type="PROSITE" id="PS00073">
    <property type="entry name" value="ACYL_COA_DH_2"/>
    <property type="match status" value="1"/>
</dbReference>
<dbReference type="InterPro" id="IPR006089">
    <property type="entry name" value="Acyl-CoA_DH_CS"/>
</dbReference>
<keyword evidence="15" id="KW-1185">Reference proteome</keyword>
<dbReference type="Gene3D" id="2.40.110.10">
    <property type="entry name" value="Butyryl-CoA Dehydrogenase, subunit A, domain 2"/>
    <property type="match status" value="1"/>
</dbReference>
<comment type="cofactor">
    <cofactor evidence="1 10">
        <name>FAD</name>
        <dbReference type="ChEBI" id="CHEBI:57692"/>
    </cofactor>
</comment>
<feature type="domain" description="Acyl-CoA dehydrogenase/oxidase N-terminal" evidence="13">
    <location>
        <begin position="8"/>
        <end position="119"/>
    </location>
</feature>
<dbReference type="InterPro" id="IPR013786">
    <property type="entry name" value="AcylCoA_DH/ox_N"/>
</dbReference>
<evidence type="ECO:0000256" key="9">
    <source>
        <dbReference type="ARBA" id="ARBA00042660"/>
    </source>
</evidence>
<name>A0ABR9P351_9ACTN</name>
<comment type="function">
    <text evidence="7">Catalyzes the dehydrogenation at the alpha-beta position of ACP-bound acyl chains. This results in the introduction of a double bond in the lipidic chain, which is further transferred to the epsilon-amino group of lysine residue in the mycobactin core by MbtK.</text>
</comment>
<dbReference type="InterPro" id="IPR006091">
    <property type="entry name" value="Acyl-CoA_Oxase/DH_mid-dom"/>
</dbReference>
<evidence type="ECO:0000256" key="2">
    <source>
        <dbReference type="ARBA" id="ARBA00005102"/>
    </source>
</evidence>
<dbReference type="RefSeq" id="WP_193120919.1">
    <property type="nucleotide sequence ID" value="NZ_JADBGI010000004.1"/>
</dbReference>
<evidence type="ECO:0000259" key="11">
    <source>
        <dbReference type="Pfam" id="PF00441"/>
    </source>
</evidence>
<comment type="similarity">
    <text evidence="3 10">Belongs to the acyl-CoA dehydrogenase family.</text>
</comment>
<sequence length="383" mass="41665">MHRSIFDEDHQAFRETARRFLHKEVVPHFAEWERRGVPDKGAYRKAAELGLVNLQVPEEYGGPGTDDFRFNAVFIEESALADCSLGSLRVHSEIALPYLLSYADTAQRERWLPAVAAGELFLAIAMTEPGTGSDLAGIATTAVREGDHYVLNGAKTFITGGRNADRILVVCRTSKPGGGDRRSGLSILVVDTSSPGFEVGRTLDKIGLKAQDTVELSFTDVRVPAADLLGEEGRAFEYLANNLAQERLTIAVSAQASAVRAVQLATAYAREREVFGRPLSGFQNTKFTLAECETDVAAGQALLDQALEAHSRGELTGAHAAKVKLFTTEMQHRVVDACLQLHGGYGYITEHPIARLYADARVTRIFSGTSEVMKSIIAKSLDL</sequence>
<dbReference type="InterPro" id="IPR046373">
    <property type="entry name" value="Acyl-CoA_Oxase/DH_mid-dom_sf"/>
</dbReference>
<dbReference type="Pfam" id="PF02770">
    <property type="entry name" value="Acyl-CoA_dh_M"/>
    <property type="match status" value="1"/>
</dbReference>
<dbReference type="Pfam" id="PF00441">
    <property type="entry name" value="Acyl-CoA_dh_1"/>
    <property type="match status" value="1"/>
</dbReference>
<keyword evidence="6 10" id="KW-0560">Oxidoreductase</keyword>
<dbReference type="InterPro" id="IPR009075">
    <property type="entry name" value="AcylCo_DH/oxidase_C"/>
</dbReference>
<feature type="domain" description="Acyl-CoA oxidase/dehydrogenase middle" evidence="12">
    <location>
        <begin position="123"/>
        <end position="221"/>
    </location>
</feature>
<comment type="pathway">
    <text evidence="2">Siderophore biosynthesis; mycobactin biosynthesis.</text>
</comment>
<dbReference type="Gene3D" id="1.20.140.10">
    <property type="entry name" value="Butyryl-CoA Dehydrogenase, subunit A, domain 3"/>
    <property type="match status" value="1"/>
</dbReference>
<dbReference type="InterPro" id="IPR036250">
    <property type="entry name" value="AcylCo_DH-like_C"/>
</dbReference>
<evidence type="ECO:0000259" key="12">
    <source>
        <dbReference type="Pfam" id="PF02770"/>
    </source>
</evidence>
<dbReference type="EMBL" id="JADBGI010000004">
    <property type="protein sequence ID" value="MBE2998281.1"/>
    <property type="molecule type" value="Genomic_DNA"/>
</dbReference>
<organism evidence="14 15">
    <name type="scientific">Nocardiopsis coralli</name>
    <dbReference type="NCBI Taxonomy" id="2772213"/>
    <lineage>
        <taxon>Bacteria</taxon>
        <taxon>Bacillati</taxon>
        <taxon>Actinomycetota</taxon>
        <taxon>Actinomycetes</taxon>
        <taxon>Streptosporangiales</taxon>
        <taxon>Nocardiopsidaceae</taxon>
        <taxon>Nocardiopsis</taxon>
    </lineage>
</organism>
<dbReference type="SUPFAM" id="SSF47203">
    <property type="entry name" value="Acyl-CoA dehydrogenase C-terminal domain-like"/>
    <property type="match status" value="1"/>
</dbReference>
<dbReference type="Proteomes" id="UP000806528">
    <property type="component" value="Unassembled WGS sequence"/>
</dbReference>
<evidence type="ECO:0000256" key="7">
    <source>
        <dbReference type="ARBA" id="ARBA00037085"/>
    </source>
</evidence>
<evidence type="ECO:0000256" key="6">
    <source>
        <dbReference type="ARBA" id="ARBA00023002"/>
    </source>
</evidence>
<evidence type="ECO:0000256" key="1">
    <source>
        <dbReference type="ARBA" id="ARBA00001974"/>
    </source>
</evidence>
<evidence type="ECO:0000256" key="10">
    <source>
        <dbReference type="RuleBase" id="RU362125"/>
    </source>
</evidence>
<comment type="caution">
    <text evidence="14">The sequence shown here is derived from an EMBL/GenBank/DDBJ whole genome shotgun (WGS) entry which is preliminary data.</text>
</comment>
<accession>A0ABR9P351</accession>
<dbReference type="PANTHER" id="PTHR48083">
    <property type="entry name" value="MEDIUM-CHAIN SPECIFIC ACYL-COA DEHYDROGENASE, MITOCHONDRIAL-RELATED"/>
    <property type="match status" value="1"/>
</dbReference>
<protein>
    <recommendedName>
        <fullName evidence="8">Acyl-[acyl-carrier-protein] dehydrogenase MbtN</fullName>
    </recommendedName>
    <alternativeName>
        <fullName evidence="9">Mycobactin synthase protein N</fullName>
    </alternativeName>
</protein>
<dbReference type="InterPro" id="IPR009100">
    <property type="entry name" value="AcylCoA_DH/oxidase_NM_dom_sf"/>
</dbReference>
<gene>
    <name evidence="14" type="ORF">IDM40_06115</name>
</gene>
<evidence type="ECO:0000256" key="5">
    <source>
        <dbReference type="ARBA" id="ARBA00022827"/>
    </source>
</evidence>
<dbReference type="Gene3D" id="1.10.540.10">
    <property type="entry name" value="Acyl-CoA dehydrogenase/oxidase, N-terminal domain"/>
    <property type="match status" value="1"/>
</dbReference>
<dbReference type="SUPFAM" id="SSF56645">
    <property type="entry name" value="Acyl-CoA dehydrogenase NM domain-like"/>
    <property type="match status" value="1"/>
</dbReference>
<dbReference type="InterPro" id="IPR050741">
    <property type="entry name" value="Acyl-CoA_dehydrogenase"/>
</dbReference>
<reference evidence="14 15" key="1">
    <citation type="submission" date="2020-09" db="EMBL/GenBank/DDBJ databases">
        <title>Diversity and distribution of actinomycetes associated with coral in the coast of Hainan.</title>
        <authorList>
            <person name="Li F."/>
        </authorList>
    </citation>
    <scope>NUCLEOTIDE SEQUENCE [LARGE SCALE GENOMIC DNA]</scope>
    <source>
        <strain evidence="14 15">HNM0947</strain>
    </source>
</reference>
<proteinExistence type="inferred from homology"/>
<evidence type="ECO:0000256" key="4">
    <source>
        <dbReference type="ARBA" id="ARBA00022630"/>
    </source>
</evidence>
<keyword evidence="5 10" id="KW-0274">FAD</keyword>
<dbReference type="PANTHER" id="PTHR48083:SF20">
    <property type="entry name" value="LONG-CHAIN SPECIFIC ACYL-COA DEHYDROGENASE, MITOCHONDRIAL"/>
    <property type="match status" value="1"/>
</dbReference>
<evidence type="ECO:0000259" key="13">
    <source>
        <dbReference type="Pfam" id="PF02771"/>
    </source>
</evidence>
<evidence type="ECO:0000256" key="3">
    <source>
        <dbReference type="ARBA" id="ARBA00009347"/>
    </source>
</evidence>
<evidence type="ECO:0000313" key="14">
    <source>
        <dbReference type="EMBL" id="MBE2998281.1"/>
    </source>
</evidence>
<evidence type="ECO:0000313" key="15">
    <source>
        <dbReference type="Proteomes" id="UP000806528"/>
    </source>
</evidence>
<dbReference type="InterPro" id="IPR037069">
    <property type="entry name" value="AcylCoA_DH/ox_N_sf"/>
</dbReference>
<feature type="domain" description="Acyl-CoA dehydrogenase/oxidase C-terminal" evidence="11">
    <location>
        <begin position="236"/>
        <end position="381"/>
    </location>
</feature>
<dbReference type="Pfam" id="PF02771">
    <property type="entry name" value="Acyl-CoA_dh_N"/>
    <property type="match status" value="1"/>
</dbReference>
<keyword evidence="4 10" id="KW-0285">Flavoprotein</keyword>